<feature type="region of interest" description="Disordered" evidence="11">
    <location>
        <begin position="216"/>
        <end position="297"/>
    </location>
</feature>
<evidence type="ECO:0000256" key="2">
    <source>
        <dbReference type="ARBA" id="ARBA00004556"/>
    </source>
</evidence>
<evidence type="ECO:0000256" key="11">
    <source>
        <dbReference type="SAM" id="MobiDB-lite"/>
    </source>
</evidence>
<dbReference type="FunFam" id="1.10.220.20:FF:000002">
    <property type="entry name" value="Brefeldin A-inhibited guanine nucleotide-exchange protein 1"/>
    <property type="match status" value="1"/>
</dbReference>
<keyword evidence="7" id="KW-0344">Guanine-nucleotide releasing factor</keyword>
<dbReference type="InterPro" id="IPR032691">
    <property type="entry name" value="Mon2/Sec7/BIG1-like_HUS"/>
</dbReference>
<evidence type="ECO:0000313" key="13">
    <source>
        <dbReference type="Ensembl" id="ENSPNAP00000077175.1"/>
    </source>
</evidence>
<dbReference type="GO" id="GO:0048471">
    <property type="term" value="C:perinuclear region of cytoplasm"/>
    <property type="evidence" value="ECO:0007669"/>
    <property type="project" value="UniProtKB-SubCell"/>
</dbReference>
<dbReference type="PANTHER" id="PTHR10663:SF137">
    <property type="entry name" value="BREFELDIN A-INHIBITED GUANINE NUCLEOTIDE-EXCHANGE PROTEIN 1"/>
    <property type="match status" value="1"/>
</dbReference>
<evidence type="ECO:0000313" key="14">
    <source>
        <dbReference type="Proteomes" id="UP001501920"/>
    </source>
</evidence>
<keyword evidence="14" id="KW-1185">Reference proteome</keyword>
<evidence type="ECO:0000256" key="3">
    <source>
        <dbReference type="ARBA" id="ARBA00004601"/>
    </source>
</evidence>
<dbReference type="GeneTree" id="ENSGT00940000157108"/>
<dbReference type="InterPro" id="IPR023394">
    <property type="entry name" value="Sec7_C_sf"/>
</dbReference>
<dbReference type="InterPro" id="IPR035999">
    <property type="entry name" value="Sec7_dom_sf"/>
</dbReference>
<reference evidence="13" key="2">
    <citation type="submission" date="2025-08" db="UniProtKB">
        <authorList>
            <consortium name="Ensembl"/>
        </authorList>
    </citation>
    <scope>IDENTIFICATION</scope>
</reference>
<reference evidence="13 14" key="1">
    <citation type="submission" date="2020-10" db="EMBL/GenBank/DDBJ databases">
        <title>Pygocentrus nattereri (red-bellied piranha) genome, fPygNat1, primary haplotype.</title>
        <authorList>
            <person name="Myers G."/>
            <person name="Meyer A."/>
            <person name="Karagic N."/>
            <person name="Pippel M."/>
            <person name="Winkler S."/>
            <person name="Tracey A."/>
            <person name="Wood J."/>
            <person name="Formenti G."/>
            <person name="Howe K."/>
            <person name="Fedrigo O."/>
            <person name="Jarvis E.D."/>
        </authorList>
    </citation>
    <scope>NUCLEOTIDE SEQUENCE [LARGE SCALE GENOMIC DNA]</scope>
</reference>
<keyword evidence="8" id="KW-0653">Protein transport</keyword>
<dbReference type="Pfam" id="PF12783">
    <property type="entry name" value="Sec7-like_HUS"/>
    <property type="match status" value="1"/>
</dbReference>
<keyword evidence="6" id="KW-0597">Phosphoprotein</keyword>
<feature type="compositionally biased region" description="Polar residues" evidence="11">
    <location>
        <begin position="379"/>
        <end position="389"/>
    </location>
</feature>
<evidence type="ECO:0000256" key="5">
    <source>
        <dbReference type="ARBA" id="ARBA00022490"/>
    </source>
</evidence>
<dbReference type="Proteomes" id="UP001501920">
    <property type="component" value="Chromosome 24"/>
</dbReference>
<dbReference type="InterPro" id="IPR032629">
    <property type="entry name" value="DCB_dom"/>
</dbReference>
<dbReference type="Pfam" id="PF01369">
    <property type="entry name" value="Sec7"/>
    <property type="match status" value="1"/>
</dbReference>
<dbReference type="SUPFAM" id="SSF48425">
    <property type="entry name" value="Sec7 domain"/>
    <property type="match status" value="1"/>
</dbReference>
<dbReference type="Gene3D" id="1.10.220.20">
    <property type="match status" value="1"/>
</dbReference>
<evidence type="ECO:0000256" key="10">
    <source>
        <dbReference type="ARBA" id="ARBA00023136"/>
    </source>
</evidence>
<dbReference type="InterPro" id="IPR046455">
    <property type="entry name" value="Sec7/BIG1-like_C"/>
</dbReference>
<keyword evidence="5" id="KW-0963">Cytoplasm</keyword>
<evidence type="ECO:0000256" key="7">
    <source>
        <dbReference type="ARBA" id="ARBA00022658"/>
    </source>
</evidence>
<dbReference type="GO" id="GO:0005794">
    <property type="term" value="C:Golgi apparatus"/>
    <property type="evidence" value="ECO:0007669"/>
    <property type="project" value="UniProtKB-SubCell"/>
</dbReference>
<dbReference type="Ensembl" id="ENSPNAT00000068415.1">
    <property type="protein sequence ID" value="ENSPNAP00000077175.1"/>
    <property type="gene ID" value="ENSPNAG00000019034.2"/>
</dbReference>
<dbReference type="SUPFAM" id="SSF48371">
    <property type="entry name" value="ARM repeat"/>
    <property type="match status" value="2"/>
</dbReference>
<evidence type="ECO:0000256" key="1">
    <source>
        <dbReference type="ARBA" id="ARBA00004370"/>
    </source>
</evidence>
<evidence type="ECO:0000256" key="6">
    <source>
        <dbReference type="ARBA" id="ARBA00022553"/>
    </source>
</evidence>
<keyword evidence="4" id="KW-0813">Transport</keyword>
<sequence length="1816" mass="204466">MYEGKKTKNMFLTRALEKILADKEVKKAHHSQLRKACEVALEEIKAESEKLSPPAGDSKSGSSTLPPIKSKTNFIEADKYFLPFELACQSKCPRIVSTSLDCLQKLIAYGHLTGSAPDSTAPGKKLIDRIIETICGCFQGPQTDEGVQLQIIKALLTAVTSQHIEIHEGTVLQAVRTCYNIYLASKNLINQTTAKATLTQMLNVIFARMENQALQEAKQMERERHRQHSPLSQQEPESPQLQPDTPAKGHKANGGHQGSKAEQQGSPPYESPEPENGSDFGPAENEQTEADQATAAAQSNAQLSYFPNYEEKAQEIVRSILQEVVNTVAGGKISLEATSNSLEEEGCLGSDNENVHANGIPGTPISTSFTPSLPDDRLSVSSNDTQESGAPTGPAPGAKFSHILQKDAFLVFRSLCKLSMKPLSDGPPDPKSHELRSKVLSLQLLLSILQNAGPIFKTNEMFINAIKQYLCVALSKNGVSSVPEVFELSLSIFLTLLSNFKTHLKMQIEVFFKEIFLYILETSTSSYDHKWMVIQTLTRICADAQSVVDIYVNYDCDLNAANIFERLVNDLSKIAQGRGGHELGTTPLQELTLRKKGLECLVSILKCMVEWSKDQYVNPNSQTSLGQEKPSEQEPNESKHPETINRYGSINSLDSTASSGIGSYSTQMSGTDNPEQFEVLKQQKEIIEQGIDLFNKKPKRGIQYLQEQGMLGTTPEDIAQFLHQEERLDSIQAGEFLGDNDRFNKEVMYAYVDQMDFQGKDFVSALRMFLEGFRLPGEAQKIDRLMEKFAARYLECNQGQTLFASADTAYVLAYSIIMLTTDLHSPQVKNKMTKEQYIKMNRGINDSKDLPEEYLSAIYDEIAGKKISMKETKELTLKSNKQSVASEKQRRLLYNVEMEQMAKTAKALMEAVSHVQAPFTSATHLEHVRPMFKLAWTPFLAAFSVGLQDCDDTEVASLCLEGIRCAIRIACIFTIQLERDAYVQALARFTLLTASSGIAEMKQKNIDTIKTLITVAHTDGNYLGNSWHEILKCISQLELAQLIGTGVKARYISGTVRGKEGFITSTKEQTSDEYLGLVGGTVDRKQIASIQESIGETSSQSVVVAVDRIFTGSTRLDGNAIVDFVRWLCAVSMDELASPTHPRMFSLQKIVEISYYNMGRIRLQWSRIWEVIGDHFNKVGCNPNEDVAIFAVDSLRQLSMKFLEKGELANFRFQKDFLRPFEHIMKKNRSPTIRDMVVRCIAQMVNSQAGNIRSGWKNIFSVFHLAASDQDESIVELAFQTTGHIVTNVFEKHFPATIDSFQDAVKCLSEFACNASFPDTSMEAIRLIRHCAKYVSDRPQAFKDYTSDDMNVAPEDRVWVRGWFPILFELSCIINRCKLDVRTRGLTVMFEVMKTYGHTYEKHWWQDLFRIVFRIFDNMKLPEQRTEKAEWMTTTCNHALYAICDVFTQYFESLNDVLLDDILSQLYWCVQQDNEQLARSGTNCLENVVILNGEKFTPETWDKTCNCMLDIFKTTIPHVLLTWRPASGDSTSVCGHTTLKQSGCHWLSHCEGLLSVCVCVCSAEAQEQRLFAALLIKCVVQLELIQTIDNIVFFPATSKKEDAENFAAAQRDALDADVHVETQDQGMYRYLTSEQLFKLLDCLLESHRFAKAFNSNNEQRTALWKAGFKGKSKPNLLKQETSSLACGLRILFRMYTDPSRQDAWEEVQRRLLNVCSDAVAYFLTLTSESHREAWTNLLLLFLTKVLKISDDRFKAHATRYYPLLCEIMQFDLIPELRAVLRKFFLRIGMVFHIAQTLEPEQELSSEPSSPQTPQEA</sequence>
<dbReference type="FunFam" id="1.25.10.10:FF:000143">
    <property type="entry name" value="ADP-ribosylation factor guanine nucleotide-exchange factor 2 (brefeldin A-inhibited)"/>
    <property type="match status" value="1"/>
</dbReference>
<dbReference type="InterPro" id="IPR000904">
    <property type="entry name" value="Sec7_dom"/>
</dbReference>
<feature type="domain" description="SEC7" evidence="12">
    <location>
        <begin position="676"/>
        <end position="865"/>
    </location>
</feature>
<proteinExistence type="predicted"/>
<feature type="compositionally biased region" description="Low complexity" evidence="11">
    <location>
        <begin position="229"/>
        <end position="243"/>
    </location>
</feature>
<dbReference type="FunFam" id="1.10.1000.11:FF:000003">
    <property type="entry name" value="Brefeldin A-inhibited guanine nucleotide-exchange protein 1"/>
    <property type="match status" value="1"/>
</dbReference>
<dbReference type="PROSITE" id="PS50190">
    <property type="entry name" value="SEC7"/>
    <property type="match status" value="1"/>
</dbReference>
<dbReference type="GO" id="GO:0005085">
    <property type="term" value="F:guanyl-nucleotide exchange factor activity"/>
    <property type="evidence" value="ECO:0007669"/>
    <property type="project" value="UniProtKB-KW"/>
</dbReference>
<dbReference type="GO" id="GO:0032012">
    <property type="term" value="P:regulation of ARF protein signal transduction"/>
    <property type="evidence" value="ECO:0007669"/>
    <property type="project" value="InterPro"/>
</dbReference>
<dbReference type="Pfam" id="PF09324">
    <property type="entry name" value="Sec7-like_HDS"/>
    <property type="match status" value="1"/>
</dbReference>
<gene>
    <name evidence="13" type="primary">ARFGEF1</name>
</gene>
<dbReference type="Gene3D" id="1.25.10.10">
    <property type="entry name" value="Leucine-rich Repeat Variant"/>
    <property type="match status" value="1"/>
</dbReference>
<keyword evidence="9" id="KW-0333">Golgi apparatus</keyword>
<evidence type="ECO:0000256" key="9">
    <source>
        <dbReference type="ARBA" id="ARBA00023034"/>
    </source>
</evidence>
<feature type="region of interest" description="Disordered" evidence="11">
    <location>
        <begin position="344"/>
        <end position="398"/>
    </location>
</feature>
<dbReference type="InterPro" id="IPR011989">
    <property type="entry name" value="ARM-like"/>
</dbReference>
<protein>
    <recommendedName>
        <fullName evidence="12">SEC7 domain-containing protein</fullName>
    </recommendedName>
</protein>
<reference evidence="13" key="3">
    <citation type="submission" date="2025-09" db="UniProtKB">
        <authorList>
            <consortium name="Ensembl"/>
        </authorList>
    </citation>
    <scope>IDENTIFICATION</scope>
</reference>
<evidence type="ECO:0000256" key="8">
    <source>
        <dbReference type="ARBA" id="ARBA00022927"/>
    </source>
</evidence>
<dbReference type="CDD" id="cd00171">
    <property type="entry name" value="Sec7"/>
    <property type="match status" value="1"/>
</dbReference>
<dbReference type="InterPro" id="IPR015403">
    <property type="entry name" value="Mon2/Sec7/BIG1-like_HDS"/>
</dbReference>
<accession>A0AAR2LKU8</accession>
<evidence type="ECO:0000256" key="4">
    <source>
        <dbReference type="ARBA" id="ARBA00022448"/>
    </source>
</evidence>
<dbReference type="InterPro" id="IPR016024">
    <property type="entry name" value="ARM-type_fold"/>
</dbReference>
<dbReference type="PANTHER" id="PTHR10663">
    <property type="entry name" value="GUANYL-NUCLEOTIDE EXCHANGE FACTOR"/>
    <property type="match status" value="1"/>
</dbReference>
<feature type="region of interest" description="Disordered" evidence="11">
    <location>
        <begin position="619"/>
        <end position="651"/>
    </location>
</feature>
<dbReference type="GO" id="GO:0016020">
    <property type="term" value="C:membrane"/>
    <property type="evidence" value="ECO:0007669"/>
    <property type="project" value="UniProtKB-SubCell"/>
</dbReference>
<dbReference type="Gene3D" id="1.10.1000.11">
    <property type="entry name" value="Arf Nucleotide-binding Site Opener,domain 2"/>
    <property type="match status" value="1"/>
</dbReference>
<name>A0AAR2LKU8_PYGNA</name>
<dbReference type="Pfam" id="PF20252">
    <property type="entry name" value="BIG2_C"/>
    <property type="match status" value="1"/>
</dbReference>
<dbReference type="SMART" id="SM00222">
    <property type="entry name" value="Sec7"/>
    <property type="match status" value="1"/>
</dbReference>
<organism evidence="13 14">
    <name type="scientific">Pygocentrus nattereri</name>
    <name type="common">Red-bellied piranha</name>
    <dbReference type="NCBI Taxonomy" id="42514"/>
    <lineage>
        <taxon>Eukaryota</taxon>
        <taxon>Metazoa</taxon>
        <taxon>Chordata</taxon>
        <taxon>Craniata</taxon>
        <taxon>Vertebrata</taxon>
        <taxon>Euteleostomi</taxon>
        <taxon>Actinopterygii</taxon>
        <taxon>Neopterygii</taxon>
        <taxon>Teleostei</taxon>
        <taxon>Ostariophysi</taxon>
        <taxon>Characiformes</taxon>
        <taxon>Characoidei</taxon>
        <taxon>Pygocentrus</taxon>
    </lineage>
</organism>
<evidence type="ECO:0000259" key="12">
    <source>
        <dbReference type="PROSITE" id="PS50190"/>
    </source>
</evidence>
<keyword evidence="10" id="KW-0472">Membrane</keyword>
<dbReference type="Pfam" id="PF16213">
    <property type="entry name" value="DCB"/>
    <property type="match status" value="1"/>
</dbReference>
<dbReference type="GO" id="GO:0015031">
    <property type="term" value="P:protein transport"/>
    <property type="evidence" value="ECO:0007669"/>
    <property type="project" value="UniProtKB-KW"/>
</dbReference>
<feature type="compositionally biased region" description="Basic and acidic residues" evidence="11">
    <location>
        <begin position="629"/>
        <end position="643"/>
    </location>
</feature>
<comment type="subcellular location">
    <subcellularLocation>
        <location evidence="2">Cytoplasm</location>
        <location evidence="2">Perinuclear region</location>
    </subcellularLocation>
    <subcellularLocation>
        <location evidence="3">Golgi apparatus</location>
        <location evidence="3">trans-Golgi network</location>
    </subcellularLocation>
    <subcellularLocation>
        <location evidence="1">Membrane</location>
    </subcellularLocation>
</comment>